<evidence type="ECO:0000313" key="2">
    <source>
        <dbReference type="EnsemblPlants" id="PNT77229"/>
    </source>
</evidence>
<dbReference type="Proteomes" id="UP000008810">
    <property type="component" value="Chromosome 1"/>
</dbReference>
<accession>A0A2K2DSG9</accession>
<reference evidence="1" key="2">
    <citation type="submission" date="2017-06" db="EMBL/GenBank/DDBJ databases">
        <title>WGS assembly of Brachypodium distachyon.</title>
        <authorList>
            <consortium name="The International Brachypodium Initiative"/>
            <person name="Lucas S."/>
            <person name="Harmon-Smith M."/>
            <person name="Lail K."/>
            <person name="Tice H."/>
            <person name="Grimwood J."/>
            <person name="Bruce D."/>
            <person name="Barry K."/>
            <person name="Shu S."/>
            <person name="Lindquist E."/>
            <person name="Wang M."/>
            <person name="Pitluck S."/>
            <person name="Vogel J.P."/>
            <person name="Garvin D.F."/>
            <person name="Mockler T.C."/>
            <person name="Schmutz J."/>
            <person name="Rokhsar D."/>
            <person name="Bevan M.W."/>
        </authorList>
    </citation>
    <scope>NUCLEOTIDE SEQUENCE</scope>
    <source>
        <strain evidence="1">Bd21</strain>
    </source>
</reference>
<name>A0A2K2DSG9_BRADI</name>
<organism evidence="1">
    <name type="scientific">Brachypodium distachyon</name>
    <name type="common">Purple false brome</name>
    <name type="synonym">Trachynia distachya</name>
    <dbReference type="NCBI Taxonomy" id="15368"/>
    <lineage>
        <taxon>Eukaryota</taxon>
        <taxon>Viridiplantae</taxon>
        <taxon>Streptophyta</taxon>
        <taxon>Embryophyta</taxon>
        <taxon>Tracheophyta</taxon>
        <taxon>Spermatophyta</taxon>
        <taxon>Magnoliopsida</taxon>
        <taxon>Liliopsida</taxon>
        <taxon>Poales</taxon>
        <taxon>Poaceae</taxon>
        <taxon>BOP clade</taxon>
        <taxon>Pooideae</taxon>
        <taxon>Stipodae</taxon>
        <taxon>Brachypodieae</taxon>
        <taxon>Brachypodium</taxon>
    </lineage>
</organism>
<dbReference type="InParanoid" id="A0A2K2DSG9"/>
<protein>
    <submittedName>
        <fullName evidence="1 2">Uncharacterized protein</fullName>
    </submittedName>
</protein>
<proteinExistence type="predicted"/>
<evidence type="ECO:0000313" key="3">
    <source>
        <dbReference type="Proteomes" id="UP000008810"/>
    </source>
</evidence>
<gene>
    <name evidence="1" type="ORF">BRADI_1g59695v3</name>
</gene>
<sequence length="78" mass="9040">MAPPNNRAMAPPYHYHGSQQQAARVRTGMNGVALDRRPSRFAWMNELLHQLTRGYGLIFFFQRRRSLAALHFPSPVLY</sequence>
<dbReference type="Gramene" id="PNT77229">
    <property type="protein sequence ID" value="PNT77229"/>
    <property type="gene ID" value="BRADI_1g59695v3"/>
</dbReference>
<keyword evidence="3" id="KW-1185">Reference proteome</keyword>
<dbReference type="EMBL" id="CM000880">
    <property type="protein sequence ID" value="PNT77229.1"/>
    <property type="molecule type" value="Genomic_DNA"/>
</dbReference>
<dbReference type="EnsemblPlants" id="PNT77229">
    <property type="protein sequence ID" value="PNT77229"/>
    <property type="gene ID" value="BRADI_1g59695v3"/>
</dbReference>
<dbReference type="AlphaFoldDB" id="A0A2K2DSG9"/>
<reference evidence="2" key="3">
    <citation type="submission" date="2018-08" db="UniProtKB">
        <authorList>
            <consortium name="EnsemblPlants"/>
        </authorList>
    </citation>
    <scope>IDENTIFICATION</scope>
    <source>
        <strain evidence="2">cv. Bd21</strain>
    </source>
</reference>
<reference evidence="1 2" key="1">
    <citation type="journal article" date="2010" name="Nature">
        <title>Genome sequencing and analysis of the model grass Brachypodium distachyon.</title>
        <authorList>
            <consortium name="International Brachypodium Initiative"/>
        </authorList>
    </citation>
    <scope>NUCLEOTIDE SEQUENCE [LARGE SCALE GENOMIC DNA]</scope>
    <source>
        <strain evidence="1 2">Bd21</strain>
    </source>
</reference>
<evidence type="ECO:0000313" key="1">
    <source>
        <dbReference type="EMBL" id="PNT77229.1"/>
    </source>
</evidence>